<comment type="caution">
    <text evidence="2">The sequence shown here is derived from an EMBL/GenBank/DDBJ whole genome shotgun (WGS) entry which is preliminary data.</text>
</comment>
<protein>
    <submittedName>
        <fullName evidence="2">Lysophospholipase</fullName>
    </submittedName>
</protein>
<dbReference type="EMBL" id="PZHR01000029">
    <property type="protein sequence ID" value="PTK59083.1"/>
    <property type="molecule type" value="Genomic_DNA"/>
</dbReference>
<evidence type="ECO:0000313" key="2">
    <source>
        <dbReference type="EMBL" id="PTK59083.1"/>
    </source>
</evidence>
<name>A0A2T4SAQ1_9STAP</name>
<organism evidence="2 3">
    <name type="scientific">Staphylococcus nepalensis</name>
    <dbReference type="NCBI Taxonomy" id="214473"/>
    <lineage>
        <taxon>Bacteria</taxon>
        <taxon>Bacillati</taxon>
        <taxon>Bacillota</taxon>
        <taxon>Bacilli</taxon>
        <taxon>Bacillales</taxon>
        <taxon>Staphylococcaceae</taxon>
        <taxon>Staphylococcus</taxon>
    </lineage>
</organism>
<dbReference type="AlphaFoldDB" id="A0A2T4SAQ1"/>
<proteinExistence type="predicted"/>
<dbReference type="PANTHER" id="PTHR11614">
    <property type="entry name" value="PHOSPHOLIPASE-RELATED"/>
    <property type="match status" value="1"/>
</dbReference>
<accession>A0A2T4SAQ1</accession>
<gene>
    <name evidence="2" type="ORF">BUZ61_06915</name>
</gene>
<sequence length="310" mass="36214">MSVNEFKITVADGTTLEVKLNKAKKERVGIVHLLHGMAEHMDRYDSLIESLNQQGYDVLRHNHRGHGKDIEVFERGHIDNMEHIADDTYEIAQTLYLNDTNTPYIILGHSMGSIVSRIFTQKYPDVAQGMILSGTMQYPKFLGKLIQICLKIVTLITGKRRRLKWLNQIMYKSFNKNIKNNKSNSDWLSSDVEEVKKFEKDPYTGFLVSNQLIYETVKHMLLTSRLKNIKKMQSEMPILLISGKEDAIGNYGKGIRHLGRLYKKGNIQHITVHLYKNKRHEVLFERDSITTWHHMYDWIEKQILKKNRES</sequence>
<dbReference type="InterPro" id="IPR029058">
    <property type="entry name" value="AB_hydrolase_fold"/>
</dbReference>
<dbReference type="InterPro" id="IPR022742">
    <property type="entry name" value="Hydrolase_4"/>
</dbReference>
<dbReference type="SUPFAM" id="SSF53474">
    <property type="entry name" value="alpha/beta-Hydrolases"/>
    <property type="match status" value="1"/>
</dbReference>
<dbReference type="RefSeq" id="WP_107644216.1">
    <property type="nucleotide sequence ID" value="NZ_JBCLTV010000006.1"/>
</dbReference>
<dbReference type="Gene3D" id="3.40.50.1820">
    <property type="entry name" value="alpha/beta hydrolase"/>
    <property type="match status" value="1"/>
</dbReference>
<dbReference type="InterPro" id="IPR051044">
    <property type="entry name" value="MAG_DAG_Lipase"/>
</dbReference>
<reference evidence="2 3" key="1">
    <citation type="journal article" date="2016" name="Front. Microbiol.">
        <title>Comprehensive Phylogenetic Analysis of Bovine Non-aureus Staphylococci Species Based on Whole-Genome Sequencing.</title>
        <authorList>
            <person name="Naushad S."/>
            <person name="Barkema H.W."/>
            <person name="Luby C."/>
            <person name="Condas L.A."/>
            <person name="Nobrega D.B."/>
            <person name="Carson D.A."/>
            <person name="De Buck J."/>
        </authorList>
    </citation>
    <scope>NUCLEOTIDE SEQUENCE [LARGE SCALE GENOMIC DNA]</scope>
    <source>
        <strain evidence="2 3">SNUC 4337</strain>
    </source>
</reference>
<evidence type="ECO:0000313" key="3">
    <source>
        <dbReference type="Proteomes" id="UP000240400"/>
    </source>
</evidence>
<feature type="domain" description="Serine aminopeptidase S33" evidence="1">
    <location>
        <begin position="28"/>
        <end position="287"/>
    </location>
</feature>
<dbReference type="Proteomes" id="UP000240400">
    <property type="component" value="Unassembled WGS sequence"/>
</dbReference>
<dbReference type="Pfam" id="PF12146">
    <property type="entry name" value="Hydrolase_4"/>
    <property type="match status" value="1"/>
</dbReference>
<dbReference type="OrthoDB" id="9806902at2"/>
<evidence type="ECO:0000259" key="1">
    <source>
        <dbReference type="Pfam" id="PF12146"/>
    </source>
</evidence>